<evidence type="ECO:0000313" key="1">
    <source>
        <dbReference type="EMBL" id="ETZ29651.1"/>
    </source>
</evidence>
<sequence length="81" mass="9470">MVLYIMAILNPRAQIPLVLAQIEREYSKGMEFFLEDLSTVQNCVSYSNYQTFFNLLRNNADLMKLVMRVGSVSGKNKYRRK</sequence>
<comment type="caution">
    <text evidence="1">The sequence shown here is derived from an EMBL/GenBank/DDBJ whole genome shotgun (WGS) entry which is preliminary data.</text>
</comment>
<protein>
    <recommendedName>
        <fullName evidence="2">50S rRNA methyltransferase</fullName>
    </recommendedName>
</protein>
<reference evidence="1" key="1">
    <citation type="submission" date="2014-01" db="EMBL/GenBank/DDBJ databases">
        <title>The Genome Sequence of Fusobacterium nucleatum 13_3C.</title>
        <authorList>
            <consortium name="The Broad Institute Genomics Platform"/>
            <person name="Earl A."/>
            <person name="Allen-Vercoe E."/>
            <person name="Daigneault M."/>
            <person name="Young S.K."/>
            <person name="Zeng Q."/>
            <person name="Gargeya S."/>
            <person name="Fitzgerald M."/>
            <person name="Abouelleil A."/>
            <person name="Alvarado L."/>
            <person name="Chapman S.B."/>
            <person name="Gainer-Dewar J."/>
            <person name="Goldberg J."/>
            <person name="Griggs A."/>
            <person name="Gujja S."/>
            <person name="Hansen M."/>
            <person name="Howarth C."/>
            <person name="Imamovic A."/>
            <person name="Ireland A."/>
            <person name="Larimer J."/>
            <person name="McCowan C."/>
            <person name="Murphy C."/>
            <person name="Pearson M."/>
            <person name="Poon T.W."/>
            <person name="Priest M."/>
            <person name="Roberts A."/>
            <person name="Saif S."/>
            <person name="Shea T."/>
            <person name="Sykes S."/>
            <person name="Wortman J."/>
            <person name="Nusbaum C."/>
            <person name="Birren B."/>
        </authorList>
    </citation>
    <scope>NUCLEOTIDE SEQUENCE [LARGE SCALE GENOMIC DNA]</scope>
    <source>
        <strain evidence="1">13_3C</strain>
    </source>
</reference>
<dbReference type="AlphaFoldDB" id="X7S7Z5"/>
<evidence type="ECO:0008006" key="2">
    <source>
        <dbReference type="Google" id="ProtNLM"/>
    </source>
</evidence>
<dbReference type="EMBL" id="JAOZ01000004">
    <property type="protein sequence ID" value="ETZ29651.1"/>
    <property type="molecule type" value="Genomic_DNA"/>
</dbReference>
<proteinExistence type="predicted"/>
<dbReference type="PATRIC" id="fig|1357398.3.peg.454"/>
<gene>
    <name evidence="1" type="ORF">HMPREF2085_00469</name>
</gene>
<dbReference type="HOGENOM" id="CLU_195192_0_0_0"/>
<accession>X7S7Z5</accession>
<organism evidence="1">
    <name type="scientific">Fusobacterium nucleatum 13_3C</name>
    <dbReference type="NCBI Taxonomy" id="1357398"/>
    <lineage>
        <taxon>Bacteria</taxon>
        <taxon>Fusobacteriati</taxon>
        <taxon>Fusobacteriota</taxon>
        <taxon>Fusobacteriia</taxon>
        <taxon>Fusobacteriales</taxon>
        <taxon>Fusobacteriaceae</taxon>
        <taxon>Fusobacterium</taxon>
    </lineage>
</organism>
<name>X7S7Z5_FUSNU</name>